<sequence>MENSFGNPSDSRRMPPSLVPLIIPSSPADHRTDSAADLVPFGSPQPPTHSLRRG</sequence>
<reference evidence="3" key="2">
    <citation type="submission" date="2015-01" db="EMBL/GenBank/DDBJ databases">
        <title>Evolutionary Origins and Diversification of the Mycorrhizal Mutualists.</title>
        <authorList>
            <consortium name="DOE Joint Genome Institute"/>
            <consortium name="Mycorrhizal Genomics Consortium"/>
            <person name="Kohler A."/>
            <person name="Kuo A."/>
            <person name="Nagy L.G."/>
            <person name="Floudas D."/>
            <person name="Copeland A."/>
            <person name="Barry K.W."/>
            <person name="Cichocki N."/>
            <person name="Veneault-Fourrey C."/>
            <person name="LaButti K."/>
            <person name="Lindquist E.A."/>
            <person name="Lipzen A."/>
            <person name="Lundell T."/>
            <person name="Morin E."/>
            <person name="Murat C."/>
            <person name="Riley R."/>
            <person name="Ohm R."/>
            <person name="Sun H."/>
            <person name="Tunlid A."/>
            <person name="Henrissat B."/>
            <person name="Grigoriev I.V."/>
            <person name="Hibbett D.S."/>
            <person name="Martin F."/>
        </authorList>
    </citation>
    <scope>NUCLEOTIDE SEQUENCE [LARGE SCALE GENOMIC DNA]</scope>
    <source>
        <strain evidence="3">LaAM-08-1</strain>
    </source>
</reference>
<feature type="compositionally biased region" description="Low complexity" evidence="1">
    <location>
        <begin position="15"/>
        <end position="27"/>
    </location>
</feature>
<evidence type="ECO:0000313" key="2">
    <source>
        <dbReference type="EMBL" id="KIK05103.1"/>
    </source>
</evidence>
<dbReference type="EMBL" id="KN838563">
    <property type="protein sequence ID" value="KIK05103.1"/>
    <property type="molecule type" value="Genomic_DNA"/>
</dbReference>
<accession>A0A0C9YAN8</accession>
<proteinExistence type="predicted"/>
<evidence type="ECO:0000256" key="1">
    <source>
        <dbReference type="SAM" id="MobiDB-lite"/>
    </source>
</evidence>
<dbReference type="AlphaFoldDB" id="A0A0C9YAN8"/>
<gene>
    <name evidence="2" type="ORF">K443DRAFT_675382</name>
</gene>
<protein>
    <submittedName>
        <fullName evidence="2">Uncharacterized protein</fullName>
    </submittedName>
</protein>
<dbReference type="Proteomes" id="UP000054477">
    <property type="component" value="Unassembled WGS sequence"/>
</dbReference>
<dbReference type="HOGENOM" id="CLU_3050676_0_0_1"/>
<feature type="region of interest" description="Disordered" evidence="1">
    <location>
        <begin position="1"/>
        <end position="54"/>
    </location>
</feature>
<organism evidence="2 3">
    <name type="scientific">Laccaria amethystina LaAM-08-1</name>
    <dbReference type="NCBI Taxonomy" id="1095629"/>
    <lineage>
        <taxon>Eukaryota</taxon>
        <taxon>Fungi</taxon>
        <taxon>Dikarya</taxon>
        <taxon>Basidiomycota</taxon>
        <taxon>Agaricomycotina</taxon>
        <taxon>Agaricomycetes</taxon>
        <taxon>Agaricomycetidae</taxon>
        <taxon>Agaricales</taxon>
        <taxon>Agaricineae</taxon>
        <taxon>Hydnangiaceae</taxon>
        <taxon>Laccaria</taxon>
    </lineage>
</organism>
<reference evidence="2 3" key="1">
    <citation type="submission" date="2014-04" db="EMBL/GenBank/DDBJ databases">
        <authorList>
            <consortium name="DOE Joint Genome Institute"/>
            <person name="Kuo A."/>
            <person name="Kohler A."/>
            <person name="Nagy L.G."/>
            <person name="Floudas D."/>
            <person name="Copeland A."/>
            <person name="Barry K.W."/>
            <person name="Cichocki N."/>
            <person name="Veneault-Fourrey C."/>
            <person name="LaButti K."/>
            <person name="Lindquist E.A."/>
            <person name="Lipzen A."/>
            <person name="Lundell T."/>
            <person name="Morin E."/>
            <person name="Murat C."/>
            <person name="Sun H."/>
            <person name="Tunlid A."/>
            <person name="Henrissat B."/>
            <person name="Grigoriev I.V."/>
            <person name="Hibbett D.S."/>
            <person name="Martin F."/>
            <person name="Nordberg H.P."/>
            <person name="Cantor M.N."/>
            <person name="Hua S.X."/>
        </authorList>
    </citation>
    <scope>NUCLEOTIDE SEQUENCE [LARGE SCALE GENOMIC DNA]</scope>
    <source>
        <strain evidence="2 3">LaAM-08-1</strain>
    </source>
</reference>
<name>A0A0C9YAN8_9AGAR</name>
<keyword evidence="3" id="KW-1185">Reference proteome</keyword>
<evidence type="ECO:0000313" key="3">
    <source>
        <dbReference type="Proteomes" id="UP000054477"/>
    </source>
</evidence>